<keyword evidence="8" id="KW-0443">Lipid metabolism</keyword>
<organism evidence="14">
    <name type="scientific">Oryza barthii</name>
    <dbReference type="NCBI Taxonomy" id="65489"/>
    <lineage>
        <taxon>Eukaryota</taxon>
        <taxon>Viridiplantae</taxon>
        <taxon>Streptophyta</taxon>
        <taxon>Embryophyta</taxon>
        <taxon>Tracheophyta</taxon>
        <taxon>Spermatophyta</taxon>
        <taxon>Magnoliopsida</taxon>
        <taxon>Liliopsida</taxon>
        <taxon>Poales</taxon>
        <taxon>Poaceae</taxon>
        <taxon>BOP clade</taxon>
        <taxon>Oryzoideae</taxon>
        <taxon>Oryzeae</taxon>
        <taxon>Oryzinae</taxon>
        <taxon>Oryza</taxon>
    </lineage>
</organism>
<dbReference type="GO" id="GO:0006633">
    <property type="term" value="P:fatty acid biosynthetic process"/>
    <property type="evidence" value="ECO:0007669"/>
    <property type="project" value="UniProtKB-KW"/>
</dbReference>
<dbReference type="InterPro" id="IPR036392">
    <property type="entry name" value="PLAT/LH2_dom_sf"/>
</dbReference>
<dbReference type="GO" id="GO:0046872">
    <property type="term" value="F:metal ion binding"/>
    <property type="evidence" value="ECO:0007669"/>
    <property type="project" value="UniProtKB-UniRule"/>
</dbReference>
<keyword evidence="7" id="KW-0560">Oxidoreductase</keyword>
<dbReference type="Gene3D" id="2.60.60.20">
    <property type="entry name" value="PLAT/LH2 domain"/>
    <property type="match status" value="1"/>
</dbReference>
<dbReference type="SUPFAM" id="SSF49723">
    <property type="entry name" value="Lipase/lipooxygenase domain (PLAT/LH2 domain)"/>
    <property type="match status" value="1"/>
</dbReference>
<dbReference type="Gene3D" id="3.10.450.60">
    <property type="match status" value="1"/>
</dbReference>
<dbReference type="PRINTS" id="PR00087">
    <property type="entry name" value="LIPOXYGENASE"/>
</dbReference>
<evidence type="ECO:0000256" key="5">
    <source>
        <dbReference type="ARBA" id="ARBA00022832"/>
    </source>
</evidence>
<feature type="domain" description="Lipoxygenase" evidence="13">
    <location>
        <begin position="654"/>
        <end position="759"/>
    </location>
</feature>
<dbReference type="PROSITE" id="PS50095">
    <property type="entry name" value="PLAT"/>
    <property type="match status" value="1"/>
</dbReference>
<evidence type="ECO:0000256" key="1">
    <source>
        <dbReference type="ARBA" id="ARBA00009419"/>
    </source>
</evidence>
<reference evidence="14" key="1">
    <citation type="journal article" date="2009" name="Rice">
        <title>De Novo Next Generation Sequencing of Plant Genomes.</title>
        <authorList>
            <person name="Rounsley S."/>
            <person name="Marri P.R."/>
            <person name="Yu Y."/>
            <person name="He R."/>
            <person name="Sisneros N."/>
            <person name="Goicoechea J.L."/>
            <person name="Lee S.J."/>
            <person name="Angelova A."/>
            <person name="Kudrna D."/>
            <person name="Luo M."/>
            <person name="Affourtit J."/>
            <person name="Desany B."/>
            <person name="Knight J."/>
            <person name="Niazi F."/>
            <person name="Egholm M."/>
            <person name="Wing R.A."/>
        </authorList>
    </citation>
    <scope>NUCLEOTIDE SEQUENCE [LARGE SCALE GENOMIC DNA]</scope>
    <source>
        <strain evidence="14">cv. IRGC 105608</strain>
    </source>
</reference>
<comment type="pathway">
    <text evidence="11">Lipid metabolism; oxylipin biosynthesis.</text>
</comment>
<dbReference type="SMART" id="SM00308">
    <property type="entry name" value="LH2"/>
    <property type="match status" value="1"/>
</dbReference>
<keyword evidence="9 11" id="KW-0275">Fatty acid biosynthesis</keyword>
<dbReference type="EC" id="1.13.11.-" evidence="11"/>
<evidence type="ECO:0000259" key="12">
    <source>
        <dbReference type="PROSITE" id="PS50095"/>
    </source>
</evidence>
<keyword evidence="2 11" id="KW-0444">Lipid biosynthesis</keyword>
<dbReference type="Gene3D" id="4.10.375.10">
    <property type="entry name" value="Lipoxygenase-1, Domain 2"/>
    <property type="match status" value="1"/>
</dbReference>
<dbReference type="PaxDb" id="65489-OBART05G10840.1"/>
<dbReference type="Gene3D" id="4.10.372.10">
    <property type="entry name" value="Lipoxygenase-1, Domain 3"/>
    <property type="match status" value="1"/>
</dbReference>
<sequence>MPFCPKLWSSAAPAPAQPGSVVINGTVVVANHFGLSAPGKSTTLRLFSGTEVDHETRKGRLSAEAALRGGKKTRHGKASTTTYQVTFFVDGEFGTPGAVAVKNGNRNDQFFLRHVRLDLAEDRSIHFDCNSWVYPYKKTTSDRVFFINTSYLPDKTPEALRLLREEELRSLRGNGRGERKDWERIYDFDYYNDLGNPDNDDHVRPVLGGTKTHPYPRRCRTGRPLSKTDGVTETRKHKLINLDYYIPPDERFSPGKLAEVLAMGVQAVTHFVIPEARSIFHGDVVNFKSTEQLRADLYGKPPQPAADARVMDELKSSVPSHKTYKQVSRIVKDNPAKFPTPQVIHYDTEAWRSDEEFAREMLAGLNPVVIKRLEVFPPNKSKITTDDIMTQIGGLTIQQAMEQKRMYILDHHDYLMPYLRRINTEGVCVYASRTLLFLRDDGALRPVAIELSLPDGGVGGGEISRVFLPASQGTDAHLWHLAKTHVAVNDSGYHQLISHWLFTHATVEPFIIATRRQLSAMHPIHKLLDPHFKDNMQINTLARSILLNAGGLLEKIMYPGKYSMEMSSDIYAHWRFTEQSLPNDLIKRGMASRDPKARGGVSLHIEDYPYAVDGIDVWLAIEGWVRSYCDHFYHADAAVAGDAELQAWWDDTVPDRFTATLGIALIEVLSNHTSDEVYLGQRATSTWTDDGEVLLLLDRFRDELRRVEKRVEERNKDPRLVNRRGPVRVPYTLLYPDAGDVAGKEKGITGRGIPNSVSI</sequence>
<comment type="caution">
    <text evidence="10">Lacks conserved residue(s) required for the propagation of feature annotation.</text>
</comment>
<dbReference type="InterPro" id="IPR001246">
    <property type="entry name" value="LipOase_plant"/>
</dbReference>
<accession>A0A0D3G5R6</accession>
<evidence type="ECO:0000256" key="3">
    <source>
        <dbReference type="ARBA" id="ARBA00022723"/>
    </source>
</evidence>
<evidence type="ECO:0000256" key="9">
    <source>
        <dbReference type="ARBA" id="ARBA00023160"/>
    </source>
</evidence>
<dbReference type="eggNOG" id="ENOG502QU8Q">
    <property type="taxonomic scope" value="Eukaryota"/>
</dbReference>
<dbReference type="PROSITE" id="PS00081">
    <property type="entry name" value="LIPOXYGENASE_2"/>
    <property type="match status" value="1"/>
</dbReference>
<keyword evidence="3" id="KW-0479">Metal-binding</keyword>
<dbReference type="SUPFAM" id="SSF48484">
    <property type="entry name" value="Lipoxigenase"/>
    <property type="match status" value="1"/>
</dbReference>
<comment type="function">
    <text evidence="11">Plant lipoxygenase may be involved in a number of diverse aspects of plant physiology including growth and development, pest resistance, and senescence or responses to wounding.</text>
</comment>
<comment type="similarity">
    <text evidence="1 11">Belongs to the lipoxygenase family.</text>
</comment>
<dbReference type="PRINTS" id="PR00468">
    <property type="entry name" value="PLTLPOXGNASE"/>
</dbReference>
<dbReference type="UniPathway" id="UPA00382"/>
<protein>
    <recommendedName>
        <fullName evidence="11">Lipoxygenase</fullName>
        <ecNumber evidence="11">1.13.11.-</ecNumber>
    </recommendedName>
</protein>
<dbReference type="EnsemblPlants" id="OBART05G10840.1">
    <property type="protein sequence ID" value="OBART05G10840.1"/>
    <property type="gene ID" value="OBART05G10840"/>
</dbReference>
<dbReference type="Pfam" id="PF00305">
    <property type="entry name" value="Lipoxygenase"/>
    <property type="match status" value="1"/>
</dbReference>
<evidence type="ECO:0000313" key="15">
    <source>
        <dbReference type="Proteomes" id="UP000026960"/>
    </source>
</evidence>
<evidence type="ECO:0000256" key="2">
    <source>
        <dbReference type="ARBA" id="ARBA00022516"/>
    </source>
</evidence>
<dbReference type="HOGENOM" id="CLU_004282_0_1_1"/>
<evidence type="ECO:0000256" key="4">
    <source>
        <dbReference type="ARBA" id="ARBA00022767"/>
    </source>
</evidence>
<keyword evidence="6" id="KW-0223">Dioxygenase</keyword>
<evidence type="ECO:0000256" key="8">
    <source>
        <dbReference type="ARBA" id="ARBA00023098"/>
    </source>
</evidence>
<dbReference type="PROSITE" id="PS51393">
    <property type="entry name" value="LIPOXYGENASE_3"/>
    <property type="match status" value="2"/>
</dbReference>
<dbReference type="PANTHER" id="PTHR11771">
    <property type="entry name" value="LIPOXYGENASE"/>
    <property type="match status" value="1"/>
</dbReference>
<keyword evidence="4 11" id="KW-0925">Oxylipin biosynthesis</keyword>
<dbReference type="InterPro" id="IPR013819">
    <property type="entry name" value="LipOase_C"/>
</dbReference>
<evidence type="ECO:0000256" key="10">
    <source>
        <dbReference type="PROSITE-ProRule" id="PRU00152"/>
    </source>
</evidence>
<dbReference type="InterPro" id="IPR000907">
    <property type="entry name" value="LipOase"/>
</dbReference>
<proteinExistence type="inferred from homology"/>
<feature type="domain" description="PLAT" evidence="12">
    <location>
        <begin position="21"/>
        <end position="147"/>
    </location>
</feature>
<dbReference type="STRING" id="65489.A0A0D3G5R6"/>
<keyword evidence="5" id="KW-0276">Fatty acid metabolism</keyword>
<dbReference type="Proteomes" id="UP000026960">
    <property type="component" value="Chromosome 5"/>
</dbReference>
<evidence type="ECO:0000256" key="6">
    <source>
        <dbReference type="ARBA" id="ARBA00022964"/>
    </source>
</evidence>
<dbReference type="InterPro" id="IPR001024">
    <property type="entry name" value="PLAT/LH2_dom"/>
</dbReference>
<dbReference type="GO" id="GO:0034440">
    <property type="term" value="P:lipid oxidation"/>
    <property type="evidence" value="ECO:0007669"/>
    <property type="project" value="InterPro"/>
</dbReference>
<dbReference type="InterPro" id="IPR020834">
    <property type="entry name" value="LipOase_CS"/>
</dbReference>
<evidence type="ECO:0000313" key="14">
    <source>
        <dbReference type="EnsemblPlants" id="OBART05G10840.1"/>
    </source>
</evidence>
<feature type="domain" description="Lipoxygenase" evidence="13">
    <location>
        <begin position="150"/>
        <end position="653"/>
    </location>
</feature>
<dbReference type="InterPro" id="IPR036226">
    <property type="entry name" value="LipOase_C_sf"/>
</dbReference>
<dbReference type="InterPro" id="IPR027433">
    <property type="entry name" value="Lipoxygenase_dom_3"/>
</dbReference>
<evidence type="ECO:0000256" key="7">
    <source>
        <dbReference type="ARBA" id="ARBA00023002"/>
    </source>
</evidence>
<dbReference type="Pfam" id="PF01477">
    <property type="entry name" value="PLAT"/>
    <property type="match status" value="1"/>
</dbReference>
<dbReference type="GO" id="GO:0031408">
    <property type="term" value="P:oxylipin biosynthetic process"/>
    <property type="evidence" value="ECO:0007669"/>
    <property type="project" value="UniProtKB-UniRule"/>
</dbReference>
<keyword evidence="15" id="KW-1185">Reference proteome</keyword>
<dbReference type="GO" id="GO:0016702">
    <property type="term" value="F:oxidoreductase activity, acting on single donors with incorporation of molecular oxygen, incorporation of two atoms of oxygen"/>
    <property type="evidence" value="ECO:0007669"/>
    <property type="project" value="InterPro"/>
</dbReference>
<dbReference type="AlphaFoldDB" id="A0A0D3G5R6"/>
<evidence type="ECO:0000256" key="11">
    <source>
        <dbReference type="RuleBase" id="RU003975"/>
    </source>
</evidence>
<name>A0A0D3G5R6_9ORYZ</name>
<dbReference type="Gramene" id="OBART05G10840.1">
    <property type="protein sequence ID" value="OBART05G10840.1"/>
    <property type="gene ID" value="OBART05G10840"/>
</dbReference>
<reference evidence="14" key="2">
    <citation type="submission" date="2015-03" db="UniProtKB">
        <authorList>
            <consortium name="EnsemblPlants"/>
        </authorList>
    </citation>
    <scope>IDENTIFICATION</scope>
</reference>
<dbReference type="Gene3D" id="1.20.245.10">
    <property type="entry name" value="Lipoxygenase-1, Domain 5"/>
    <property type="match status" value="2"/>
</dbReference>
<evidence type="ECO:0000259" key="13">
    <source>
        <dbReference type="PROSITE" id="PS51393"/>
    </source>
</evidence>